<dbReference type="GO" id="GO:0006310">
    <property type="term" value="P:DNA recombination"/>
    <property type="evidence" value="ECO:0007669"/>
    <property type="project" value="UniProtKB-KW"/>
</dbReference>
<keyword evidence="7" id="KW-0235">DNA replication</keyword>
<keyword evidence="7" id="KW-0233">DNA recombination</keyword>
<dbReference type="PATRIC" id="fig|151081.8.peg.2876"/>
<dbReference type="Pfam" id="PF12320">
    <property type="entry name" value="SbcD_C"/>
    <property type="match status" value="1"/>
</dbReference>
<evidence type="ECO:0000256" key="3">
    <source>
        <dbReference type="ARBA" id="ARBA00013365"/>
    </source>
</evidence>
<keyword evidence="11" id="KW-1185">Reference proteome</keyword>
<sequence length="405" mass="45723">MRLLHTSDWHLGQLFYEHTRVQEHHAFLTWLIGELNRQAVDVLLISGDIYHTATPPTQAENQLYEFVKAAKAACPTLHIVIIAGNHDSAKRITTAQPLLAQFDTHVVGRFDFQRPELSVINITCGDQHCAILALPYLRTSDIPDAQMSYAQAVKEAYQLMLEQCQLEDDSNVIAMGHLHARGATVSEDSERALVIGGEDAIGADVFPPQACYVALGHLHKAQIVNAKEYIRYSGTPFAMSFSERQYHHQVLLLEVQDNALQSVNPLYIPRHRQLHLVPEATLLPLAQVCEQIRQLPGPDDEQGYIRVRLSSKELATDFREQIELALQGKDLLFCGVERVRSQRESKNDELELQDLSQVERLDAAHLLSEAVNEHDELEDHDITNEVKDLFAQLVQDVEQEGNNED</sequence>
<dbReference type="InterPro" id="IPR004843">
    <property type="entry name" value="Calcineurin-like_PHP"/>
</dbReference>
<proteinExistence type="inferred from homology"/>
<dbReference type="GO" id="GO:0008408">
    <property type="term" value="F:3'-5' exonuclease activity"/>
    <property type="evidence" value="ECO:0007669"/>
    <property type="project" value="InterPro"/>
</dbReference>
<evidence type="ECO:0000256" key="1">
    <source>
        <dbReference type="ARBA" id="ARBA00010555"/>
    </source>
</evidence>
<dbReference type="RefSeq" id="WP_045980022.1">
    <property type="nucleotide sequence ID" value="NZ_JXXY01000015.1"/>
</dbReference>
<dbReference type="InterPro" id="IPR029052">
    <property type="entry name" value="Metallo-depent_PP-like"/>
</dbReference>
<dbReference type="NCBIfam" id="TIGR00619">
    <property type="entry name" value="sbcd"/>
    <property type="match status" value="1"/>
</dbReference>
<evidence type="ECO:0000256" key="7">
    <source>
        <dbReference type="RuleBase" id="RU363069"/>
    </source>
</evidence>
<evidence type="ECO:0000256" key="5">
    <source>
        <dbReference type="ARBA" id="ARBA00022801"/>
    </source>
</evidence>
<evidence type="ECO:0000259" key="8">
    <source>
        <dbReference type="Pfam" id="PF00149"/>
    </source>
</evidence>
<evidence type="ECO:0000256" key="4">
    <source>
        <dbReference type="ARBA" id="ARBA00022722"/>
    </source>
</evidence>
<name>A0A0F4PKK0_9GAMM</name>
<dbReference type="GO" id="GO:0006260">
    <property type="term" value="P:DNA replication"/>
    <property type="evidence" value="ECO:0007669"/>
    <property type="project" value="UniProtKB-KW"/>
</dbReference>
<evidence type="ECO:0000313" key="11">
    <source>
        <dbReference type="Proteomes" id="UP000033664"/>
    </source>
</evidence>
<dbReference type="Gene3D" id="3.60.21.10">
    <property type="match status" value="1"/>
</dbReference>
<keyword evidence="6 7" id="KW-0269">Exonuclease</keyword>
<dbReference type="eggNOG" id="COG0420">
    <property type="taxonomic scope" value="Bacteria"/>
</dbReference>
<keyword evidence="4 7" id="KW-0540">Nuclease</keyword>
<dbReference type="GeneID" id="58228200"/>
<dbReference type="Pfam" id="PF00149">
    <property type="entry name" value="Metallophos"/>
    <property type="match status" value="1"/>
</dbReference>
<dbReference type="InterPro" id="IPR004593">
    <property type="entry name" value="SbcD"/>
</dbReference>
<dbReference type="CDD" id="cd00840">
    <property type="entry name" value="MPP_Mre11_N"/>
    <property type="match status" value="1"/>
</dbReference>
<dbReference type="SUPFAM" id="SSF56300">
    <property type="entry name" value="Metallo-dependent phosphatases"/>
    <property type="match status" value="1"/>
</dbReference>
<dbReference type="EMBL" id="JXXZ01000006">
    <property type="protein sequence ID" value="KJZ00404.1"/>
    <property type="molecule type" value="Genomic_DNA"/>
</dbReference>
<reference evidence="10 11" key="1">
    <citation type="journal article" date="2015" name="BMC Genomics">
        <title>Genome mining reveals unlocked bioactive potential of marine Gram-negative bacteria.</title>
        <authorList>
            <person name="Machado H."/>
            <person name="Sonnenschein E.C."/>
            <person name="Melchiorsen J."/>
            <person name="Gram L."/>
        </authorList>
    </citation>
    <scope>NUCLEOTIDE SEQUENCE [LARGE SCALE GENOMIC DNA]</scope>
    <source>
        <strain evidence="10 11">S3137</strain>
    </source>
</reference>
<evidence type="ECO:0000256" key="6">
    <source>
        <dbReference type="ARBA" id="ARBA00022839"/>
    </source>
</evidence>
<dbReference type="PANTHER" id="PTHR30337">
    <property type="entry name" value="COMPONENT OF ATP-DEPENDENT DSDNA EXONUCLEASE"/>
    <property type="match status" value="1"/>
</dbReference>
<keyword evidence="7" id="KW-0255">Endonuclease</keyword>
<evidence type="ECO:0000313" key="10">
    <source>
        <dbReference type="EMBL" id="KJZ00404.1"/>
    </source>
</evidence>
<dbReference type="InterPro" id="IPR041796">
    <property type="entry name" value="Mre11_N"/>
</dbReference>
<dbReference type="AlphaFoldDB" id="A0A0F4PKK0"/>
<comment type="function">
    <text evidence="7">SbcCD cleaves DNA hairpin structures. These structures can inhibit DNA replication and are intermediates in certain DNA recombination reactions. The complex acts as a 3'-&gt;5' double strand exonuclease that can open hairpins. It also has a 5' single-strand endonuclease activity.</text>
</comment>
<comment type="subunit">
    <text evidence="2 7">Heterodimer of SbcC and SbcD.</text>
</comment>
<feature type="domain" description="Calcineurin-like phosphoesterase" evidence="8">
    <location>
        <begin position="1"/>
        <end position="220"/>
    </location>
</feature>
<evidence type="ECO:0000259" key="9">
    <source>
        <dbReference type="Pfam" id="PF12320"/>
    </source>
</evidence>
<dbReference type="InterPro" id="IPR026843">
    <property type="entry name" value="SbcD_C"/>
</dbReference>
<dbReference type="InterPro" id="IPR050535">
    <property type="entry name" value="DNA_Repair-Maintenance_Comp"/>
</dbReference>
<comment type="caution">
    <text evidence="10">The sequence shown here is derived from an EMBL/GenBank/DDBJ whole genome shotgun (WGS) entry which is preliminary data.</text>
</comment>
<accession>A0A0F4PKK0</accession>
<dbReference type="OrthoDB" id="9773856at2"/>
<dbReference type="PANTHER" id="PTHR30337:SF0">
    <property type="entry name" value="NUCLEASE SBCCD SUBUNIT D"/>
    <property type="match status" value="1"/>
</dbReference>
<feature type="domain" description="Nuclease SbcCD subunit D C-terminal" evidence="9">
    <location>
        <begin position="272"/>
        <end position="359"/>
    </location>
</feature>
<gene>
    <name evidence="7" type="primary">sbcD</name>
    <name evidence="10" type="ORF">TW72_06850</name>
</gene>
<protein>
    <recommendedName>
        <fullName evidence="3 7">Nuclease SbcCD subunit D</fullName>
    </recommendedName>
</protein>
<dbReference type="Proteomes" id="UP000033664">
    <property type="component" value="Unassembled WGS sequence"/>
</dbReference>
<evidence type="ECO:0000256" key="2">
    <source>
        <dbReference type="ARBA" id="ARBA00011322"/>
    </source>
</evidence>
<organism evidence="10 11">
    <name type="scientific">Pseudoalteromonas ruthenica</name>
    <dbReference type="NCBI Taxonomy" id="151081"/>
    <lineage>
        <taxon>Bacteria</taxon>
        <taxon>Pseudomonadati</taxon>
        <taxon>Pseudomonadota</taxon>
        <taxon>Gammaproteobacteria</taxon>
        <taxon>Alteromonadales</taxon>
        <taxon>Pseudoalteromonadaceae</taxon>
        <taxon>Pseudoalteromonas</taxon>
    </lineage>
</organism>
<comment type="similarity">
    <text evidence="1 7">Belongs to the SbcD family.</text>
</comment>
<keyword evidence="5 7" id="KW-0378">Hydrolase</keyword>
<dbReference type="GO" id="GO:0004519">
    <property type="term" value="F:endonuclease activity"/>
    <property type="evidence" value="ECO:0007669"/>
    <property type="project" value="UniProtKB-KW"/>
</dbReference>